<evidence type="ECO:0000259" key="5">
    <source>
        <dbReference type="SMART" id="SM01086"/>
    </source>
</evidence>
<dbReference type="EMBL" id="JAAAUQ010000236">
    <property type="protein sequence ID" value="KAF9152559.1"/>
    <property type="molecule type" value="Genomic_DNA"/>
</dbReference>
<evidence type="ECO:0000313" key="7">
    <source>
        <dbReference type="Proteomes" id="UP000748756"/>
    </source>
</evidence>
<dbReference type="Gene3D" id="3.40.50.300">
    <property type="entry name" value="P-loop containing nucleotide triphosphate hydrolases"/>
    <property type="match status" value="2"/>
</dbReference>
<feature type="compositionally biased region" description="Low complexity" evidence="3">
    <location>
        <begin position="367"/>
        <end position="384"/>
    </location>
</feature>
<dbReference type="InterPro" id="IPR019489">
    <property type="entry name" value="Clp_ATPase_C"/>
</dbReference>
<reference evidence="6" key="1">
    <citation type="journal article" date="2020" name="Fungal Divers.">
        <title>Resolving the Mortierellaceae phylogeny through synthesis of multi-gene phylogenetics and phylogenomics.</title>
        <authorList>
            <person name="Vandepol N."/>
            <person name="Liber J."/>
            <person name="Desiro A."/>
            <person name="Na H."/>
            <person name="Kennedy M."/>
            <person name="Barry K."/>
            <person name="Grigoriev I.V."/>
            <person name="Miller A.N."/>
            <person name="O'Donnell K."/>
            <person name="Stajich J.E."/>
            <person name="Bonito G."/>
        </authorList>
    </citation>
    <scope>NUCLEOTIDE SEQUENCE</scope>
    <source>
        <strain evidence="6">NRRL 6426</strain>
    </source>
</reference>
<dbReference type="InterPro" id="IPR027417">
    <property type="entry name" value="P-loop_NTPase"/>
</dbReference>
<feature type="domain" description="AAA+ ATPase" evidence="4">
    <location>
        <begin position="412"/>
        <end position="663"/>
    </location>
</feature>
<feature type="region of interest" description="Disordered" evidence="3">
    <location>
        <begin position="164"/>
        <end position="188"/>
    </location>
</feature>
<feature type="compositionally biased region" description="Low complexity" evidence="3">
    <location>
        <begin position="127"/>
        <end position="143"/>
    </location>
</feature>
<feature type="region of interest" description="Disordered" evidence="3">
    <location>
        <begin position="342"/>
        <end position="405"/>
    </location>
</feature>
<dbReference type="Gene3D" id="1.10.8.60">
    <property type="match status" value="1"/>
</dbReference>
<feature type="domain" description="Clp ATPase C-terminal" evidence="5">
    <location>
        <begin position="647"/>
        <end position="741"/>
    </location>
</feature>
<organism evidence="6 7">
    <name type="scientific">Linnemannia schmuckeri</name>
    <dbReference type="NCBI Taxonomy" id="64567"/>
    <lineage>
        <taxon>Eukaryota</taxon>
        <taxon>Fungi</taxon>
        <taxon>Fungi incertae sedis</taxon>
        <taxon>Mucoromycota</taxon>
        <taxon>Mortierellomycotina</taxon>
        <taxon>Mortierellomycetes</taxon>
        <taxon>Mortierellales</taxon>
        <taxon>Mortierellaceae</taxon>
        <taxon>Linnemannia</taxon>
    </lineage>
</organism>
<feature type="compositionally biased region" description="Low complexity" evidence="3">
    <location>
        <begin position="527"/>
        <end position="536"/>
    </location>
</feature>
<evidence type="ECO:0008006" key="8">
    <source>
        <dbReference type="Google" id="ProtNLM"/>
    </source>
</evidence>
<dbReference type="InterPro" id="IPR003959">
    <property type="entry name" value="ATPase_AAA_core"/>
</dbReference>
<keyword evidence="1" id="KW-0547">Nucleotide-binding</keyword>
<evidence type="ECO:0000256" key="2">
    <source>
        <dbReference type="ARBA" id="ARBA00022840"/>
    </source>
</evidence>
<feature type="region of interest" description="Disordered" evidence="3">
    <location>
        <begin position="282"/>
        <end position="309"/>
    </location>
</feature>
<dbReference type="InterPro" id="IPR050052">
    <property type="entry name" value="ATP-dep_Clp_protease_ClpX"/>
</dbReference>
<dbReference type="GO" id="GO:0005759">
    <property type="term" value="C:mitochondrial matrix"/>
    <property type="evidence" value="ECO:0007669"/>
    <property type="project" value="TreeGrafter"/>
</dbReference>
<dbReference type="OrthoDB" id="1721884at2759"/>
<dbReference type="PANTHER" id="PTHR48102">
    <property type="entry name" value="ATP-DEPENDENT CLP PROTEASE ATP-BINDING SUBUNIT CLPX-LIKE, MITOCHONDRIAL-RELATED"/>
    <property type="match status" value="1"/>
</dbReference>
<feature type="compositionally biased region" description="Basic and acidic residues" evidence="3">
    <location>
        <begin position="99"/>
        <end position="113"/>
    </location>
</feature>
<evidence type="ECO:0000256" key="3">
    <source>
        <dbReference type="SAM" id="MobiDB-lite"/>
    </source>
</evidence>
<sequence length="772" mass="82284">MLLARAGYPSTVGTITAAAFGLRGARQRVILLTNNNRSRTTTIIKAQSPLDRLVPFLPHKDRSYQTRFLSSSAYLMSNDRPPSKETSFFASSQQQDGQDPTRRSTKEACEKKTGRSVPENNNNGQQGSSSSSSSSGASSSSSAEQIPFEERILSTYHLKATKGLPSNGIQAATPTSIFPGGGDGAAQPPFPGGLSSRDILGGSRDGTLSGTTPKLSVPLNAPWMGEIHRPRTIVKHLDEYVIGQEKAKKILAVAVYNHYSRVNENLRQQQMQEATAAVAINTSNSNNNSTSNVSSSATSLPTPTTTATAHGPMLYGSTAHLLIDPPATPNYIPDQFTPGFILDPNGLGSQTPTNRTDDKYPLRQPWNTSGNNSETSSPSMSSQTLDTYSRVPPPPPATNTADEPKAQMTVFDKSNVLLLGPTGSGKTLLARTLAKVLNVPFSMSDATPFTQAGYVGEDVEMVIHRLLQNCDYNIKKAECGIVFIDEIDKISKRPDVMSISKDVSGEGVQQALLRMLEGTVVNVTEKNGSSWNGSSSHGRKGGLPGIGGGHGPGAKGEVYSVDTSNILFILSGAFIGLEKIVMDRVSKGSIGFESAVRASSSELGSSKNHPAQVSRLLDQVDPTDLVKFGLIPEFIGRLPVVASVNQLDEAALVRILTEPRNSLVKQYQGLFGLGDVKIHFSKAALHGIARQAIEKQTGARGLRRIMESILLDVMYDAPGSAIKHIVINQDVVEGKKEALCFSRGAEDAVSAALDADDNPSSLRLDQAAVASG</sequence>
<dbReference type="Pfam" id="PF07724">
    <property type="entry name" value="AAA_2"/>
    <property type="match status" value="1"/>
</dbReference>
<dbReference type="SUPFAM" id="SSF52540">
    <property type="entry name" value="P-loop containing nucleoside triphosphate hydrolases"/>
    <property type="match status" value="1"/>
</dbReference>
<dbReference type="PANTHER" id="PTHR48102:SF7">
    <property type="entry name" value="ATP-DEPENDENT CLP PROTEASE ATP-BINDING SUBUNIT CLPX-LIKE, MITOCHONDRIAL"/>
    <property type="match status" value="1"/>
</dbReference>
<dbReference type="AlphaFoldDB" id="A0A9P5S1A8"/>
<keyword evidence="7" id="KW-1185">Reference proteome</keyword>
<protein>
    <recommendedName>
        <fullName evidence="8">ClpX, ATPase regulatory subunit</fullName>
    </recommendedName>
</protein>
<dbReference type="GO" id="GO:0016887">
    <property type="term" value="F:ATP hydrolysis activity"/>
    <property type="evidence" value="ECO:0007669"/>
    <property type="project" value="InterPro"/>
</dbReference>
<evidence type="ECO:0000313" key="6">
    <source>
        <dbReference type="EMBL" id="KAF9152559.1"/>
    </source>
</evidence>
<dbReference type="Proteomes" id="UP000748756">
    <property type="component" value="Unassembled WGS sequence"/>
</dbReference>
<dbReference type="SMART" id="SM01086">
    <property type="entry name" value="ClpB_D2-small"/>
    <property type="match status" value="1"/>
</dbReference>
<comment type="caution">
    <text evidence="6">The sequence shown here is derived from an EMBL/GenBank/DDBJ whole genome shotgun (WGS) entry which is preliminary data.</text>
</comment>
<feature type="region of interest" description="Disordered" evidence="3">
    <location>
        <begin position="76"/>
        <end position="145"/>
    </location>
</feature>
<name>A0A9P5S1A8_9FUNG</name>
<gene>
    <name evidence="6" type="ORF">BG015_005080</name>
</gene>
<keyword evidence="2" id="KW-0067">ATP-binding</keyword>
<feature type="region of interest" description="Disordered" evidence="3">
    <location>
        <begin position="527"/>
        <end position="549"/>
    </location>
</feature>
<proteinExistence type="predicted"/>
<evidence type="ECO:0000256" key="1">
    <source>
        <dbReference type="ARBA" id="ARBA00022741"/>
    </source>
</evidence>
<dbReference type="Pfam" id="PF10431">
    <property type="entry name" value="ClpB_D2-small"/>
    <property type="match status" value="1"/>
</dbReference>
<evidence type="ECO:0000259" key="4">
    <source>
        <dbReference type="SMART" id="SM00382"/>
    </source>
</evidence>
<dbReference type="FunFam" id="1.10.8.60:FF:000002">
    <property type="entry name" value="ATP-dependent Clp protease ATP-binding subunit ClpX"/>
    <property type="match status" value="1"/>
</dbReference>
<feature type="compositionally biased region" description="Polar residues" evidence="3">
    <location>
        <begin position="84"/>
        <end position="98"/>
    </location>
</feature>
<dbReference type="GO" id="GO:0051603">
    <property type="term" value="P:proteolysis involved in protein catabolic process"/>
    <property type="evidence" value="ECO:0007669"/>
    <property type="project" value="TreeGrafter"/>
</dbReference>
<feature type="compositionally biased region" description="Polar residues" evidence="3">
    <location>
        <begin position="167"/>
        <end position="176"/>
    </location>
</feature>
<accession>A0A9P5S1A8</accession>
<dbReference type="GO" id="GO:0005524">
    <property type="term" value="F:ATP binding"/>
    <property type="evidence" value="ECO:0007669"/>
    <property type="project" value="UniProtKB-KW"/>
</dbReference>
<dbReference type="InterPro" id="IPR003593">
    <property type="entry name" value="AAA+_ATPase"/>
</dbReference>
<dbReference type="SMART" id="SM00382">
    <property type="entry name" value="AAA"/>
    <property type="match status" value="1"/>
</dbReference>